<dbReference type="InterPro" id="IPR001647">
    <property type="entry name" value="HTH_TetR"/>
</dbReference>
<sequence>MRYTTEHKTETRKRILDAAGQLFRREGYGGSGIDGLTKAAGVTNGAFYGHFKSKREAFRTVVLAGLEQLRLAIAEVKAGNGAHWLKTFVDFYLGPKRTCDIGEACALPSFSPEMERADDETRAAYETKLRGLIEEVSAGLPGGSAKEREEQAIALLAMLSGGVTLARAVPDPALSERIAQAVGKMAVAMVADAQPSPKRVSASSKPR</sequence>
<feature type="domain" description="HTH tetR-type" evidence="5">
    <location>
        <begin position="9"/>
        <end position="69"/>
    </location>
</feature>
<feature type="DNA-binding region" description="H-T-H motif" evidence="4">
    <location>
        <begin position="32"/>
        <end position="51"/>
    </location>
</feature>
<comment type="caution">
    <text evidence="6">The sequence shown here is derived from an EMBL/GenBank/DDBJ whole genome shotgun (WGS) entry which is preliminary data.</text>
</comment>
<dbReference type="Gene3D" id="1.10.10.60">
    <property type="entry name" value="Homeodomain-like"/>
    <property type="match status" value="1"/>
</dbReference>
<accession>A0A4U1ID91</accession>
<dbReference type="RefSeq" id="WP_136892651.1">
    <property type="nucleotide sequence ID" value="NZ_SWJE01000002.1"/>
</dbReference>
<dbReference type="InterPro" id="IPR009057">
    <property type="entry name" value="Homeodomain-like_sf"/>
</dbReference>
<evidence type="ECO:0000313" key="7">
    <source>
        <dbReference type="Proteomes" id="UP000305539"/>
    </source>
</evidence>
<evidence type="ECO:0000259" key="5">
    <source>
        <dbReference type="PROSITE" id="PS50977"/>
    </source>
</evidence>
<dbReference type="EMBL" id="SWJE01000002">
    <property type="protein sequence ID" value="TKC91614.1"/>
    <property type="molecule type" value="Genomic_DNA"/>
</dbReference>
<dbReference type="PANTHER" id="PTHR47506:SF7">
    <property type="entry name" value="TRANSCRIPTIONAL REGULATORY PROTEIN"/>
    <property type="match status" value="1"/>
</dbReference>
<dbReference type="Gene3D" id="1.10.357.10">
    <property type="entry name" value="Tetracycline Repressor, domain 2"/>
    <property type="match status" value="1"/>
</dbReference>
<dbReference type="PROSITE" id="PS50977">
    <property type="entry name" value="HTH_TETR_2"/>
    <property type="match status" value="1"/>
</dbReference>
<evidence type="ECO:0000256" key="3">
    <source>
        <dbReference type="ARBA" id="ARBA00023163"/>
    </source>
</evidence>
<dbReference type="AlphaFoldDB" id="A0A4U1ID91"/>
<name>A0A4U1ID91_9BURK</name>
<dbReference type="PANTHER" id="PTHR47506">
    <property type="entry name" value="TRANSCRIPTIONAL REGULATORY PROTEIN"/>
    <property type="match status" value="1"/>
</dbReference>
<dbReference type="SUPFAM" id="SSF46689">
    <property type="entry name" value="Homeodomain-like"/>
    <property type="match status" value="1"/>
</dbReference>
<dbReference type="Pfam" id="PF00440">
    <property type="entry name" value="TetR_N"/>
    <property type="match status" value="1"/>
</dbReference>
<reference evidence="6 7" key="1">
    <citation type="submission" date="2019-04" db="EMBL/GenBank/DDBJ databases">
        <title>Trinickia sp. 7GSK02, isolated from subtropical forest soil.</title>
        <authorList>
            <person name="Gao Z.-H."/>
            <person name="Qiu L.-H."/>
        </authorList>
    </citation>
    <scope>NUCLEOTIDE SEQUENCE [LARGE SCALE GENOMIC DNA]</scope>
    <source>
        <strain evidence="6 7">7GSK02</strain>
    </source>
</reference>
<keyword evidence="2 4" id="KW-0238">DNA-binding</keyword>
<keyword evidence="1" id="KW-0805">Transcription regulation</keyword>
<keyword evidence="7" id="KW-1185">Reference proteome</keyword>
<proteinExistence type="predicted"/>
<dbReference type="SUPFAM" id="SSF48498">
    <property type="entry name" value="Tetracyclin repressor-like, C-terminal domain"/>
    <property type="match status" value="1"/>
</dbReference>
<evidence type="ECO:0000313" key="6">
    <source>
        <dbReference type="EMBL" id="TKC91614.1"/>
    </source>
</evidence>
<keyword evidence="3" id="KW-0804">Transcription</keyword>
<evidence type="ECO:0000256" key="1">
    <source>
        <dbReference type="ARBA" id="ARBA00023015"/>
    </source>
</evidence>
<dbReference type="Proteomes" id="UP000305539">
    <property type="component" value="Unassembled WGS sequence"/>
</dbReference>
<dbReference type="PRINTS" id="PR00455">
    <property type="entry name" value="HTHTETR"/>
</dbReference>
<evidence type="ECO:0000256" key="2">
    <source>
        <dbReference type="ARBA" id="ARBA00023125"/>
    </source>
</evidence>
<dbReference type="InterPro" id="IPR036271">
    <property type="entry name" value="Tet_transcr_reg_TetR-rel_C_sf"/>
</dbReference>
<dbReference type="GO" id="GO:0003677">
    <property type="term" value="F:DNA binding"/>
    <property type="evidence" value="ECO:0007669"/>
    <property type="project" value="UniProtKB-UniRule"/>
</dbReference>
<dbReference type="OrthoDB" id="9798857at2"/>
<gene>
    <name evidence="6" type="ORF">FAZ69_03980</name>
</gene>
<protein>
    <submittedName>
        <fullName evidence="6">TetR/AcrR family transcriptional regulator</fullName>
    </submittedName>
</protein>
<evidence type="ECO:0000256" key="4">
    <source>
        <dbReference type="PROSITE-ProRule" id="PRU00335"/>
    </source>
</evidence>
<organism evidence="6 7">
    <name type="scientific">Trinickia terrae</name>
    <dbReference type="NCBI Taxonomy" id="2571161"/>
    <lineage>
        <taxon>Bacteria</taxon>
        <taxon>Pseudomonadati</taxon>
        <taxon>Pseudomonadota</taxon>
        <taxon>Betaproteobacteria</taxon>
        <taxon>Burkholderiales</taxon>
        <taxon>Burkholderiaceae</taxon>
        <taxon>Trinickia</taxon>
    </lineage>
</organism>